<dbReference type="AlphaFoldDB" id="A0A6G4X8X4"/>
<sequence length="219" mass="22338">MIAAMGLRWILTLVFAALAGYAAWRAVRSPRWPARVSHALHAAMAVAMAVMVWPWGMQLAVGPQTALFTAAALWFPVAASACGDRAGRAREALRSLPHAAAMAAMAWMVYAMDAAMSGGAHGSGGSGSGGAGGGEHAGHHGGSESGLATMSLTGPDARTAAGVLAAFFLACALWWLARGFDEARTAGPAPGAATARRAYDLLCHGVMAAGMAVMYVLMI</sequence>
<accession>A0A6G4X8X4</accession>
<dbReference type="EMBL" id="JAAKZZ010001030">
    <property type="protein sequence ID" value="NGO73965.1"/>
    <property type="molecule type" value="Genomic_DNA"/>
</dbReference>
<organism evidence="3 4">
    <name type="scientific">Streptomyces boncukensis</name>
    <dbReference type="NCBI Taxonomy" id="2711219"/>
    <lineage>
        <taxon>Bacteria</taxon>
        <taxon>Bacillati</taxon>
        <taxon>Actinomycetota</taxon>
        <taxon>Actinomycetes</taxon>
        <taxon>Kitasatosporales</taxon>
        <taxon>Streptomycetaceae</taxon>
        <taxon>Streptomyces</taxon>
    </lineage>
</organism>
<dbReference type="Proteomes" id="UP000477722">
    <property type="component" value="Unassembled WGS sequence"/>
</dbReference>
<keyword evidence="2" id="KW-1133">Transmembrane helix</keyword>
<feature type="compositionally biased region" description="Gly residues" evidence="1">
    <location>
        <begin position="123"/>
        <end position="135"/>
    </location>
</feature>
<feature type="transmembrane region" description="Helical" evidence="2">
    <location>
        <begin position="6"/>
        <end position="24"/>
    </location>
</feature>
<evidence type="ECO:0000313" key="3">
    <source>
        <dbReference type="EMBL" id="NGO73965.1"/>
    </source>
</evidence>
<keyword evidence="2" id="KW-0812">Transmembrane</keyword>
<dbReference type="Pfam" id="PF17197">
    <property type="entry name" value="DUF5134"/>
    <property type="match status" value="1"/>
</dbReference>
<proteinExistence type="predicted"/>
<dbReference type="InterPro" id="IPR033458">
    <property type="entry name" value="DUF5134"/>
</dbReference>
<evidence type="ECO:0000256" key="1">
    <source>
        <dbReference type="SAM" id="MobiDB-lite"/>
    </source>
</evidence>
<feature type="transmembrane region" description="Helical" evidence="2">
    <location>
        <begin position="198"/>
        <end position="218"/>
    </location>
</feature>
<feature type="region of interest" description="Disordered" evidence="1">
    <location>
        <begin position="123"/>
        <end position="149"/>
    </location>
</feature>
<keyword evidence="4" id="KW-1185">Reference proteome</keyword>
<reference evidence="3 4" key="1">
    <citation type="submission" date="2020-02" db="EMBL/GenBank/DDBJ databases">
        <title>Whole-genome analyses of novel actinobacteria.</title>
        <authorList>
            <person name="Sahin N."/>
            <person name="Tatar D."/>
        </authorList>
    </citation>
    <scope>NUCLEOTIDE SEQUENCE [LARGE SCALE GENOMIC DNA]</scope>
    <source>
        <strain evidence="3 4">SB3404</strain>
    </source>
</reference>
<name>A0A6G4X8X4_9ACTN</name>
<comment type="caution">
    <text evidence="3">The sequence shown here is derived from an EMBL/GenBank/DDBJ whole genome shotgun (WGS) entry which is preliminary data.</text>
</comment>
<keyword evidence="2" id="KW-0472">Membrane</keyword>
<protein>
    <submittedName>
        <fullName evidence="3">DUF5134 domain-containing protein</fullName>
    </submittedName>
</protein>
<feature type="transmembrane region" description="Helical" evidence="2">
    <location>
        <begin position="159"/>
        <end position="177"/>
    </location>
</feature>
<evidence type="ECO:0000256" key="2">
    <source>
        <dbReference type="SAM" id="Phobius"/>
    </source>
</evidence>
<feature type="transmembrane region" description="Helical" evidence="2">
    <location>
        <begin position="36"/>
        <end position="55"/>
    </location>
</feature>
<feature type="transmembrane region" description="Helical" evidence="2">
    <location>
        <begin position="61"/>
        <end position="83"/>
    </location>
</feature>
<gene>
    <name evidence="3" type="ORF">G5C65_37745</name>
</gene>
<evidence type="ECO:0000313" key="4">
    <source>
        <dbReference type="Proteomes" id="UP000477722"/>
    </source>
</evidence>
<feature type="transmembrane region" description="Helical" evidence="2">
    <location>
        <begin position="95"/>
        <end position="112"/>
    </location>
</feature>